<sequence>MAASALNDYARRHERSAFAVRSLVVPCTRTKGSRVCRLFQHLSSCNSLLWYLGVQLRELDDADFGNLQLVTIREINYTSSSSVGNEAQWIAADFLESVLNTHKCIAGIELNSVITNNVSLLKAVKNSTSLRRVRIHGTLNFEEKLLEGMCITRRLPRNIEHLELCMPSADPLHQVLLSVLDLLQPGANVMALDVAQLPMNNLYTSMLIDALMQNTTITKLVIGACIFSSGFKGAAHKFAKYLTKENSTLKRLTIRAHHYLDRDGLKLVVQAISYASMLEELVADLSFTADLSLMDPEEMALFAEVVERSQSLRNFSVTRSKCCERFITPYTDELMSSRSRAELMLPWLSALPKNTTLLKLEFDLQGFGVNECCDFFRAVAMNNTLQLVIVRNITVDIGLREVCRMISTCGLSRKLFIEDLHVRPLNIPDLPECPFVTTVTLSYSHIERLEVFRSAFGVLLNCPHVTSLSIHTMNYLYDYNVQNDIAAYIRMASTLKHIKLHLWTAFGGFVQPHERYEDDLVEALVSNVNLQTITLSMPFSERGFQSLVFNAVRMPKLNQLCLADCDCCLNRFFYLYLVRAIEINYALLRIELPDCDGYEAEKIRVQDVTRRNCGLVARAARFVMGNEDPFCACALERVSGQAKLVELVESEAGVETTEAIAMIKRALTSIGGLDEYMKFSGVVQHRVDCLRQQDGGAQLVDLNEYCWLHIRKYITLEDVVKT</sequence>
<gene>
    <name evidence="1" type="ORF">HPB49_025202</name>
</gene>
<name>A0ACB8E4S8_DERSI</name>
<reference evidence="1" key="1">
    <citation type="submission" date="2020-05" db="EMBL/GenBank/DDBJ databases">
        <title>Large-scale comparative analyses of tick genomes elucidate their genetic diversity and vector capacities.</title>
        <authorList>
            <person name="Jia N."/>
            <person name="Wang J."/>
            <person name="Shi W."/>
            <person name="Du L."/>
            <person name="Sun Y."/>
            <person name="Zhan W."/>
            <person name="Jiang J."/>
            <person name="Wang Q."/>
            <person name="Zhang B."/>
            <person name="Ji P."/>
            <person name="Sakyi L.B."/>
            <person name="Cui X."/>
            <person name="Yuan T."/>
            <person name="Jiang B."/>
            <person name="Yang W."/>
            <person name="Lam T.T.-Y."/>
            <person name="Chang Q."/>
            <person name="Ding S."/>
            <person name="Wang X."/>
            <person name="Zhu J."/>
            <person name="Ruan X."/>
            <person name="Zhao L."/>
            <person name="Wei J."/>
            <person name="Que T."/>
            <person name="Du C."/>
            <person name="Cheng J."/>
            <person name="Dai P."/>
            <person name="Han X."/>
            <person name="Huang E."/>
            <person name="Gao Y."/>
            <person name="Liu J."/>
            <person name="Shao H."/>
            <person name="Ye R."/>
            <person name="Li L."/>
            <person name="Wei W."/>
            <person name="Wang X."/>
            <person name="Wang C."/>
            <person name="Yang T."/>
            <person name="Huo Q."/>
            <person name="Li W."/>
            <person name="Guo W."/>
            <person name="Chen H."/>
            <person name="Zhou L."/>
            <person name="Ni X."/>
            <person name="Tian J."/>
            <person name="Zhou Y."/>
            <person name="Sheng Y."/>
            <person name="Liu T."/>
            <person name="Pan Y."/>
            <person name="Xia L."/>
            <person name="Li J."/>
            <person name="Zhao F."/>
            <person name="Cao W."/>
        </authorList>
    </citation>
    <scope>NUCLEOTIDE SEQUENCE</scope>
    <source>
        <strain evidence="1">Dsil-2018</strain>
    </source>
</reference>
<comment type="caution">
    <text evidence="1">The sequence shown here is derived from an EMBL/GenBank/DDBJ whole genome shotgun (WGS) entry which is preliminary data.</text>
</comment>
<accession>A0ACB8E4S8</accession>
<organism evidence="1 2">
    <name type="scientific">Dermacentor silvarum</name>
    <name type="common">Tick</name>
    <dbReference type="NCBI Taxonomy" id="543639"/>
    <lineage>
        <taxon>Eukaryota</taxon>
        <taxon>Metazoa</taxon>
        <taxon>Ecdysozoa</taxon>
        <taxon>Arthropoda</taxon>
        <taxon>Chelicerata</taxon>
        <taxon>Arachnida</taxon>
        <taxon>Acari</taxon>
        <taxon>Parasitiformes</taxon>
        <taxon>Ixodida</taxon>
        <taxon>Ixodoidea</taxon>
        <taxon>Ixodidae</taxon>
        <taxon>Rhipicephalinae</taxon>
        <taxon>Dermacentor</taxon>
    </lineage>
</organism>
<proteinExistence type="predicted"/>
<keyword evidence="2" id="KW-1185">Reference proteome</keyword>
<dbReference type="Proteomes" id="UP000821865">
    <property type="component" value="Chromosome 1"/>
</dbReference>
<protein>
    <submittedName>
        <fullName evidence="1">Uncharacterized protein</fullName>
    </submittedName>
</protein>
<evidence type="ECO:0000313" key="2">
    <source>
        <dbReference type="Proteomes" id="UP000821865"/>
    </source>
</evidence>
<evidence type="ECO:0000313" key="1">
    <source>
        <dbReference type="EMBL" id="KAH7981530.1"/>
    </source>
</evidence>
<dbReference type="EMBL" id="CM023470">
    <property type="protein sequence ID" value="KAH7981530.1"/>
    <property type="molecule type" value="Genomic_DNA"/>
</dbReference>